<dbReference type="GO" id="GO:0005829">
    <property type="term" value="C:cytosol"/>
    <property type="evidence" value="ECO:0000318"/>
    <property type="project" value="GO_Central"/>
</dbReference>
<comment type="similarity">
    <text evidence="2">Belongs to the class-I pyridoxal-phosphate-dependent aminotransferase family.</text>
</comment>
<dbReference type="GO" id="GO:0006532">
    <property type="term" value="P:aspartate biosynthetic process"/>
    <property type="evidence" value="ECO:0000318"/>
    <property type="project" value="GO_Central"/>
</dbReference>
<dbReference type="FunFam" id="3.40.640.10:FF:000064">
    <property type="entry name" value="Aspartate aminotransferase"/>
    <property type="match status" value="1"/>
</dbReference>
<dbReference type="PRINTS" id="PR00799">
    <property type="entry name" value="TRANSAMINASE"/>
</dbReference>
<evidence type="ECO:0000313" key="9">
    <source>
        <dbReference type="EMBL" id="AAS53582.1"/>
    </source>
</evidence>
<dbReference type="FunCoup" id="Q753W1">
    <property type="interactions" value="877"/>
</dbReference>
<dbReference type="Gene3D" id="3.90.1150.10">
    <property type="entry name" value="Aspartate Aminotransferase, domain 1"/>
    <property type="match status" value="1"/>
</dbReference>
<name>Q753W1_EREGS</name>
<keyword evidence="6" id="KW-0663">Pyridoxal phosphate</keyword>
<evidence type="ECO:0000256" key="6">
    <source>
        <dbReference type="ARBA" id="ARBA00022898"/>
    </source>
</evidence>
<dbReference type="CDD" id="cd00609">
    <property type="entry name" value="AAT_like"/>
    <property type="match status" value="1"/>
</dbReference>
<comment type="miscellaneous">
    <text evidence="7">In eukaryotes there are cytoplasmic, mitochondrial and chloroplastic isozymes.</text>
</comment>
<evidence type="ECO:0000256" key="2">
    <source>
        <dbReference type="ARBA" id="ARBA00007441"/>
    </source>
</evidence>
<dbReference type="InterPro" id="IPR015424">
    <property type="entry name" value="PyrdxlP-dep_Trfase"/>
</dbReference>
<evidence type="ECO:0000256" key="3">
    <source>
        <dbReference type="ARBA" id="ARBA00011738"/>
    </source>
</evidence>
<dbReference type="AlphaFoldDB" id="Q753W1"/>
<dbReference type="Gene3D" id="3.40.640.10">
    <property type="entry name" value="Type I PLP-dependent aspartate aminotransferase-like (Major domain)"/>
    <property type="match status" value="1"/>
</dbReference>
<dbReference type="Pfam" id="PF00155">
    <property type="entry name" value="Aminotran_1_2"/>
    <property type="match status" value="1"/>
</dbReference>
<dbReference type="PANTHER" id="PTHR11879:SF55">
    <property type="entry name" value="GLUTAMATE OXALOACETATE TRANSAMINASE 1, ISOFORM B"/>
    <property type="match status" value="1"/>
</dbReference>
<reference evidence="10" key="2">
    <citation type="journal article" date="2013" name="G3 (Bethesda)">
        <title>Genomes of Ashbya fungi isolated from insects reveal four mating-type loci, numerous translocations, lack of transposons, and distinct gene duplications.</title>
        <authorList>
            <person name="Dietrich F.S."/>
            <person name="Voegeli S."/>
            <person name="Kuo S."/>
            <person name="Philippsen P."/>
        </authorList>
    </citation>
    <scope>GENOME REANNOTATION</scope>
    <source>
        <strain evidence="10">ATCC 10895 / CBS 109.51 / FGSC 9923 / NRRL Y-1056</strain>
    </source>
</reference>
<accession>Q753W1</accession>
<dbReference type="GO" id="GO:0004069">
    <property type="term" value="F:L-aspartate:2-oxoglutarate aminotransferase activity"/>
    <property type="evidence" value="ECO:0000318"/>
    <property type="project" value="GO_Central"/>
</dbReference>
<feature type="domain" description="Aminotransferase class I/classII large" evidence="8">
    <location>
        <begin position="32"/>
        <end position="407"/>
    </location>
</feature>
<dbReference type="RefSeq" id="NP_985758.1">
    <property type="nucleotide sequence ID" value="NM_211112.1"/>
</dbReference>
<comment type="catalytic activity">
    <reaction evidence="7">
        <text>L-aspartate + 2-oxoglutarate = oxaloacetate + L-glutamate</text>
        <dbReference type="Rhea" id="RHEA:21824"/>
        <dbReference type="ChEBI" id="CHEBI:16452"/>
        <dbReference type="ChEBI" id="CHEBI:16810"/>
        <dbReference type="ChEBI" id="CHEBI:29985"/>
        <dbReference type="ChEBI" id="CHEBI:29991"/>
        <dbReference type="EC" id="2.6.1.1"/>
    </reaction>
</comment>
<dbReference type="eggNOG" id="KOG1412">
    <property type="taxonomic scope" value="Eukaryota"/>
</dbReference>
<dbReference type="EC" id="2.6.1.1" evidence="7"/>
<dbReference type="GO" id="GO:0030170">
    <property type="term" value="F:pyridoxal phosphate binding"/>
    <property type="evidence" value="ECO:0007669"/>
    <property type="project" value="InterPro"/>
</dbReference>
<dbReference type="SUPFAM" id="SSF53383">
    <property type="entry name" value="PLP-dependent transferases"/>
    <property type="match status" value="1"/>
</dbReference>
<gene>
    <name evidence="9" type="ORF">AGOS_AFR211C</name>
</gene>
<dbReference type="KEGG" id="ago:AGOS_AFR211C"/>
<reference evidence="9 10" key="1">
    <citation type="journal article" date="2004" name="Science">
        <title>The Ashbya gossypii genome as a tool for mapping the ancient Saccharomyces cerevisiae genome.</title>
        <authorList>
            <person name="Dietrich F.S."/>
            <person name="Voegeli S."/>
            <person name="Brachat S."/>
            <person name="Lerch A."/>
            <person name="Gates K."/>
            <person name="Steiner S."/>
            <person name="Mohr C."/>
            <person name="Pohlmann R."/>
            <person name="Luedi P."/>
            <person name="Choi S."/>
            <person name="Wing R.A."/>
            <person name="Flavier A."/>
            <person name="Gaffney T.D."/>
            <person name="Philippsen P."/>
        </authorList>
    </citation>
    <scope>NUCLEOTIDE SEQUENCE [LARGE SCALE GENOMIC DNA]</scope>
    <source>
        <strain evidence="10">ATCC 10895 / CBS 109.51 / FGSC 9923 / NRRL Y-1056</strain>
    </source>
</reference>
<dbReference type="PANTHER" id="PTHR11879">
    <property type="entry name" value="ASPARTATE AMINOTRANSFERASE"/>
    <property type="match status" value="1"/>
</dbReference>
<dbReference type="HOGENOM" id="CLU_032440_1_2_1"/>
<organism evidence="9 10">
    <name type="scientific">Eremothecium gossypii (strain ATCC 10895 / CBS 109.51 / FGSC 9923 / NRRL Y-1056)</name>
    <name type="common">Yeast</name>
    <name type="synonym">Ashbya gossypii</name>
    <dbReference type="NCBI Taxonomy" id="284811"/>
    <lineage>
        <taxon>Eukaryota</taxon>
        <taxon>Fungi</taxon>
        <taxon>Dikarya</taxon>
        <taxon>Ascomycota</taxon>
        <taxon>Saccharomycotina</taxon>
        <taxon>Saccharomycetes</taxon>
        <taxon>Saccharomycetales</taxon>
        <taxon>Saccharomycetaceae</taxon>
        <taxon>Eremothecium</taxon>
    </lineage>
</organism>
<dbReference type="OrthoDB" id="6752799at2759"/>
<evidence type="ECO:0000256" key="7">
    <source>
        <dbReference type="RuleBase" id="RU000480"/>
    </source>
</evidence>
<keyword evidence="4 7" id="KW-0032">Aminotransferase</keyword>
<dbReference type="Proteomes" id="UP000000591">
    <property type="component" value="Chromosome VI"/>
</dbReference>
<comment type="cofactor">
    <cofactor evidence="1">
        <name>pyridoxal 5'-phosphate</name>
        <dbReference type="ChEBI" id="CHEBI:597326"/>
    </cofactor>
</comment>
<dbReference type="InterPro" id="IPR015422">
    <property type="entry name" value="PyrdxlP-dep_Trfase_small"/>
</dbReference>
<comment type="subunit">
    <text evidence="3 7">Homodimer.</text>
</comment>
<sequence length="419" mass="45673">MSLTAFNQLEILPPDALFDVKKRLTQDTRSFKVDLGLGAYRDENGKPWVLPCVREAEKQLMADPGYNHEYLGIAGLEEFRAAAARVLLGEDSEALAEGRVVSVQSISGTGALHVAAKLLAKTVPDATVYMSDPTWGNHFAVFETQGLRTATYPYWDAATRSLDMEGVLGALGAAPRGSVFVLHACAHNPTGLDPNEEQWVQILDAVAAREHTVLFDSAYQGFASGSLARDAYALRAGLRRLAEVTPVLVCQSFAKNIGMYGERVGALHVVLPRQPAESLAHVKAAVLSQLSHITRSELSNPPAYGAKIVTKVLTTPELAAQWKKDMITMSSRIARMRRVLRDRLVELGTPGNWDHIVQQCGMFSYTGLTKEMVARMEKDFAIYMVSSGRISIAGLNDSNVGHVANAIDNAVRHFSTPKL</sequence>
<dbReference type="InterPro" id="IPR004839">
    <property type="entry name" value="Aminotransferase_I/II_large"/>
</dbReference>
<proteinExistence type="inferred from homology"/>
<dbReference type="InParanoid" id="Q753W1"/>
<protein>
    <recommendedName>
        <fullName evidence="7">Aspartate aminotransferase</fullName>
        <ecNumber evidence="7">2.6.1.1</ecNumber>
    </recommendedName>
</protein>
<dbReference type="InterPro" id="IPR004838">
    <property type="entry name" value="NHTrfase_class1_PyrdxlP-BS"/>
</dbReference>
<dbReference type="InterPro" id="IPR000796">
    <property type="entry name" value="Asp_trans"/>
</dbReference>
<keyword evidence="5 7" id="KW-0808">Transferase</keyword>
<keyword evidence="10" id="KW-1185">Reference proteome</keyword>
<dbReference type="PROSITE" id="PS00105">
    <property type="entry name" value="AA_TRANSFER_CLASS_1"/>
    <property type="match status" value="1"/>
</dbReference>
<dbReference type="OMA" id="GTWTHIT"/>
<evidence type="ECO:0000256" key="1">
    <source>
        <dbReference type="ARBA" id="ARBA00001933"/>
    </source>
</evidence>
<evidence type="ECO:0000313" key="10">
    <source>
        <dbReference type="Proteomes" id="UP000000591"/>
    </source>
</evidence>
<dbReference type="FunFam" id="3.90.1150.10:FF:000001">
    <property type="entry name" value="Aspartate aminotransferase"/>
    <property type="match status" value="1"/>
</dbReference>
<dbReference type="GeneID" id="4622019"/>
<evidence type="ECO:0000256" key="5">
    <source>
        <dbReference type="ARBA" id="ARBA00022679"/>
    </source>
</evidence>
<dbReference type="EMBL" id="AE016819">
    <property type="protein sequence ID" value="AAS53582.1"/>
    <property type="molecule type" value="Genomic_DNA"/>
</dbReference>
<evidence type="ECO:0000259" key="8">
    <source>
        <dbReference type="Pfam" id="PF00155"/>
    </source>
</evidence>
<dbReference type="InterPro" id="IPR015421">
    <property type="entry name" value="PyrdxlP-dep_Trfase_major"/>
</dbReference>
<evidence type="ECO:0000256" key="4">
    <source>
        <dbReference type="ARBA" id="ARBA00022576"/>
    </source>
</evidence>
<dbReference type="NCBIfam" id="NF006719">
    <property type="entry name" value="PRK09257.1"/>
    <property type="match status" value="1"/>
</dbReference>
<dbReference type="STRING" id="284811.Q753W1"/>